<dbReference type="EMBL" id="HBUF01314638">
    <property type="protein sequence ID" value="CAG6693830.1"/>
    <property type="molecule type" value="Transcribed_RNA"/>
</dbReference>
<evidence type="ECO:0000256" key="3">
    <source>
        <dbReference type="ARBA" id="ARBA00022692"/>
    </source>
</evidence>
<dbReference type="EMBL" id="HBUF01139367">
    <property type="protein sequence ID" value="CAG6645986.1"/>
    <property type="molecule type" value="Transcribed_RNA"/>
</dbReference>
<protein>
    <submittedName>
        <fullName evidence="7">UPF0389 protein CG9231</fullName>
    </submittedName>
</protein>
<dbReference type="EMBL" id="HBUF01616743">
    <property type="protein sequence ID" value="CAG6780045.1"/>
    <property type="molecule type" value="Transcribed_RNA"/>
</dbReference>
<reference evidence="7" key="1">
    <citation type="submission" date="2021-05" db="EMBL/GenBank/DDBJ databases">
        <authorList>
            <person name="Alioto T."/>
            <person name="Alioto T."/>
            <person name="Gomez Garrido J."/>
        </authorList>
    </citation>
    <scope>NUCLEOTIDE SEQUENCE</scope>
</reference>
<dbReference type="InterPro" id="IPR009432">
    <property type="entry name" value="DUF1075"/>
</dbReference>
<keyword evidence="3 6" id="KW-0812">Transmembrane</keyword>
<dbReference type="EMBL" id="HBUF01616742">
    <property type="protein sequence ID" value="CAG6780044.1"/>
    <property type="molecule type" value="Transcribed_RNA"/>
</dbReference>
<feature type="transmembrane region" description="Helical" evidence="6">
    <location>
        <begin position="91"/>
        <end position="108"/>
    </location>
</feature>
<dbReference type="EMBL" id="HBUF01139368">
    <property type="protein sequence ID" value="CAG6645987.1"/>
    <property type="molecule type" value="Transcribed_RNA"/>
</dbReference>
<comment type="similarity">
    <text evidence="2">Belongs to the UPF0389 family.</text>
</comment>
<comment type="subcellular location">
    <subcellularLocation>
        <location evidence="1">Membrane</location>
        <topology evidence="1">Single-pass membrane protein</topology>
    </subcellularLocation>
</comment>
<keyword evidence="4 6" id="KW-1133">Transmembrane helix</keyword>
<evidence type="ECO:0000256" key="4">
    <source>
        <dbReference type="ARBA" id="ARBA00022989"/>
    </source>
</evidence>
<dbReference type="PANTHER" id="PTHR13674">
    <property type="entry name" value="GROWTH AND TRANSFORMATION-DEPENDENT PROTEIN"/>
    <property type="match status" value="1"/>
</dbReference>
<dbReference type="EMBL" id="HBUF01358190">
    <property type="protein sequence ID" value="CAG6719020.1"/>
    <property type="molecule type" value="Transcribed_RNA"/>
</dbReference>
<dbReference type="AlphaFoldDB" id="A0A8D8RB21"/>
<keyword evidence="5 6" id="KW-0472">Membrane</keyword>
<proteinExistence type="inferred from homology"/>
<evidence type="ECO:0000313" key="7">
    <source>
        <dbReference type="EMBL" id="CAG6645986.1"/>
    </source>
</evidence>
<sequence length="150" mass="17065">MNNLTKRLLTFRSVKFHTTGQRFEGKDVTPKSTPEVTPKVDVDIGKSYMKPNGLDKFILVWGKKFKSQAEVPNLVTSSMYNHARNVVRIKLANYTIVLVLLGCVYQVYTGKQEAKKGNTLLKRSLDWHEELKKEHEKEVAEKAALEATGK</sequence>
<evidence type="ECO:0000256" key="1">
    <source>
        <dbReference type="ARBA" id="ARBA00004167"/>
    </source>
</evidence>
<accession>A0A8D8RB21</accession>
<dbReference type="EMBL" id="HBUF01314639">
    <property type="protein sequence ID" value="CAG6693831.1"/>
    <property type="molecule type" value="Transcribed_RNA"/>
</dbReference>
<dbReference type="Pfam" id="PF06388">
    <property type="entry name" value="DUF1075"/>
    <property type="match status" value="1"/>
</dbReference>
<dbReference type="EMBL" id="HBUF01358189">
    <property type="protein sequence ID" value="CAG6719019.1"/>
    <property type="molecule type" value="Transcribed_RNA"/>
</dbReference>
<evidence type="ECO:0000256" key="6">
    <source>
        <dbReference type="SAM" id="Phobius"/>
    </source>
</evidence>
<organism evidence="7">
    <name type="scientific">Cacopsylla melanoneura</name>
    <dbReference type="NCBI Taxonomy" id="428564"/>
    <lineage>
        <taxon>Eukaryota</taxon>
        <taxon>Metazoa</taxon>
        <taxon>Ecdysozoa</taxon>
        <taxon>Arthropoda</taxon>
        <taxon>Hexapoda</taxon>
        <taxon>Insecta</taxon>
        <taxon>Pterygota</taxon>
        <taxon>Neoptera</taxon>
        <taxon>Paraneoptera</taxon>
        <taxon>Hemiptera</taxon>
        <taxon>Sternorrhyncha</taxon>
        <taxon>Psylloidea</taxon>
        <taxon>Psyllidae</taxon>
        <taxon>Psyllinae</taxon>
        <taxon>Cacopsylla</taxon>
    </lineage>
</organism>
<dbReference type="GO" id="GO:0016020">
    <property type="term" value="C:membrane"/>
    <property type="evidence" value="ECO:0007669"/>
    <property type="project" value="UniProtKB-SubCell"/>
</dbReference>
<evidence type="ECO:0000256" key="2">
    <source>
        <dbReference type="ARBA" id="ARBA00007363"/>
    </source>
</evidence>
<evidence type="ECO:0000256" key="5">
    <source>
        <dbReference type="ARBA" id="ARBA00023136"/>
    </source>
</evidence>
<name>A0A8D8RB21_9HEMI</name>
<dbReference type="PANTHER" id="PTHR13674:SF5">
    <property type="entry name" value="UPF0389 PROTEIN CG9231"/>
    <property type="match status" value="1"/>
</dbReference>
<dbReference type="EMBL" id="HBUF01314637">
    <property type="protein sequence ID" value="CAG6693829.1"/>
    <property type="molecule type" value="Transcribed_RNA"/>
</dbReference>
<dbReference type="EMBL" id="HBUF01139369">
    <property type="protein sequence ID" value="CAG6645988.1"/>
    <property type="molecule type" value="Transcribed_RNA"/>
</dbReference>